<dbReference type="Pfam" id="PF00069">
    <property type="entry name" value="Pkinase"/>
    <property type="match status" value="1"/>
</dbReference>
<keyword evidence="8" id="KW-1185">Reference proteome</keyword>
<dbReference type="STRING" id="1314781.A0A165FA84"/>
<dbReference type="InterPro" id="IPR050538">
    <property type="entry name" value="MAP_kinase_kinase_kinase"/>
</dbReference>
<name>A0A165FA84_EXIGL</name>
<dbReference type="InterPro" id="IPR000719">
    <property type="entry name" value="Prot_kinase_dom"/>
</dbReference>
<evidence type="ECO:0000256" key="3">
    <source>
        <dbReference type="ARBA" id="ARBA00022777"/>
    </source>
</evidence>
<evidence type="ECO:0000259" key="6">
    <source>
        <dbReference type="PROSITE" id="PS50011"/>
    </source>
</evidence>
<proteinExistence type="predicted"/>
<dbReference type="EMBL" id="KV426094">
    <property type="protein sequence ID" value="KZV88666.1"/>
    <property type="molecule type" value="Genomic_DNA"/>
</dbReference>
<feature type="region of interest" description="Disordered" evidence="5">
    <location>
        <begin position="168"/>
        <end position="193"/>
    </location>
</feature>
<evidence type="ECO:0000256" key="5">
    <source>
        <dbReference type="SAM" id="MobiDB-lite"/>
    </source>
</evidence>
<keyword evidence="2" id="KW-0547">Nucleotide-binding</keyword>
<keyword evidence="4" id="KW-0067">ATP-binding</keyword>
<keyword evidence="3 7" id="KW-0418">Kinase</keyword>
<dbReference type="InterPro" id="IPR011009">
    <property type="entry name" value="Kinase-like_dom_sf"/>
</dbReference>
<dbReference type="OrthoDB" id="266718at2759"/>
<reference evidence="7 8" key="1">
    <citation type="journal article" date="2016" name="Mol. Biol. Evol.">
        <title>Comparative Genomics of Early-Diverging Mushroom-Forming Fungi Provides Insights into the Origins of Lignocellulose Decay Capabilities.</title>
        <authorList>
            <person name="Nagy L.G."/>
            <person name="Riley R."/>
            <person name="Tritt A."/>
            <person name="Adam C."/>
            <person name="Daum C."/>
            <person name="Floudas D."/>
            <person name="Sun H."/>
            <person name="Yadav J.S."/>
            <person name="Pangilinan J."/>
            <person name="Larsson K.H."/>
            <person name="Matsuura K."/>
            <person name="Barry K."/>
            <person name="Labutti K."/>
            <person name="Kuo R."/>
            <person name="Ohm R.A."/>
            <person name="Bhattacharya S.S."/>
            <person name="Shirouzu T."/>
            <person name="Yoshinaga Y."/>
            <person name="Martin F.M."/>
            <person name="Grigoriev I.V."/>
            <person name="Hibbett D.S."/>
        </authorList>
    </citation>
    <scope>NUCLEOTIDE SEQUENCE [LARGE SCALE GENOMIC DNA]</scope>
    <source>
        <strain evidence="7 8">HHB12029</strain>
    </source>
</reference>
<feature type="domain" description="Protein kinase" evidence="6">
    <location>
        <begin position="201"/>
        <end position="451"/>
    </location>
</feature>
<evidence type="ECO:0000256" key="4">
    <source>
        <dbReference type="ARBA" id="ARBA00022840"/>
    </source>
</evidence>
<dbReference type="Gene3D" id="3.30.200.20">
    <property type="entry name" value="Phosphorylase Kinase, domain 1"/>
    <property type="match status" value="1"/>
</dbReference>
<dbReference type="PANTHER" id="PTHR48016:SF56">
    <property type="entry name" value="MAPKK KINASE"/>
    <property type="match status" value="1"/>
</dbReference>
<feature type="region of interest" description="Disordered" evidence="5">
    <location>
        <begin position="113"/>
        <end position="137"/>
    </location>
</feature>
<sequence length="463" mass="50532">MSDDFGIARTLANAHSEDGLSFNTDAYRTSPGVAPSHQKIDALSNPAAKTNDLSPPAASSFGRTPPALKQSASTPGIDSPPCELITAHLAEFFPYAQTAPKVLDSEYIHRSRRDVLTSSSGRTPPESASTPGIDVDGPPSELITTHLAEFFPYTQTAPNVLERTHHPLSDVDDEEDEEENQQETVERSEMSAAPAQNRVEWIRGALIGSGSLGSVYLGMNKVTGMLMAVKQLELPSGSSHNEEQKKNMLTELQREIDLLKDLQHDNIAQYLESSIDDGYLNIFLTYDYGAFEESLVRNFVRQILQGLNYLHEHGIVHRNIKGGNILVDNKGGIKISDFGISKKVADDILKISNGPALQSAFWMAPEVVEQALYTSKADIWSLGCLIIEMFTTQHPYPELSQMQAIFQIGQSVKPAMPNDVSSDAEDFLDQAFEIDHQARPSAAELATHPWISGGSANAKVASA</sequence>
<feature type="region of interest" description="Disordered" evidence="5">
    <location>
        <begin position="46"/>
        <end position="79"/>
    </location>
</feature>
<dbReference type="Proteomes" id="UP000077266">
    <property type="component" value="Unassembled WGS sequence"/>
</dbReference>
<dbReference type="AlphaFoldDB" id="A0A165FA84"/>
<keyword evidence="1" id="KW-0808">Transferase</keyword>
<evidence type="ECO:0000313" key="7">
    <source>
        <dbReference type="EMBL" id="KZV88666.1"/>
    </source>
</evidence>
<organism evidence="7 8">
    <name type="scientific">Exidia glandulosa HHB12029</name>
    <dbReference type="NCBI Taxonomy" id="1314781"/>
    <lineage>
        <taxon>Eukaryota</taxon>
        <taxon>Fungi</taxon>
        <taxon>Dikarya</taxon>
        <taxon>Basidiomycota</taxon>
        <taxon>Agaricomycotina</taxon>
        <taxon>Agaricomycetes</taxon>
        <taxon>Auriculariales</taxon>
        <taxon>Exidiaceae</taxon>
        <taxon>Exidia</taxon>
    </lineage>
</organism>
<feature type="compositionally biased region" description="Acidic residues" evidence="5">
    <location>
        <begin position="170"/>
        <end position="181"/>
    </location>
</feature>
<dbReference type="SUPFAM" id="SSF56112">
    <property type="entry name" value="Protein kinase-like (PK-like)"/>
    <property type="match status" value="1"/>
</dbReference>
<protein>
    <submittedName>
        <fullName evidence="7">Kinase-like protein</fullName>
    </submittedName>
</protein>
<gene>
    <name evidence="7" type="ORF">EXIGLDRAFT_722480</name>
</gene>
<evidence type="ECO:0000256" key="1">
    <source>
        <dbReference type="ARBA" id="ARBA00022679"/>
    </source>
</evidence>
<dbReference type="GO" id="GO:0005524">
    <property type="term" value="F:ATP binding"/>
    <property type="evidence" value="ECO:0007669"/>
    <property type="project" value="UniProtKB-KW"/>
</dbReference>
<dbReference type="PROSITE" id="PS50011">
    <property type="entry name" value="PROTEIN_KINASE_DOM"/>
    <property type="match status" value="1"/>
</dbReference>
<dbReference type="PANTHER" id="PTHR48016">
    <property type="entry name" value="MAP KINASE KINASE KINASE SSK2-RELATED-RELATED"/>
    <property type="match status" value="1"/>
</dbReference>
<dbReference type="GO" id="GO:0000165">
    <property type="term" value="P:MAPK cascade"/>
    <property type="evidence" value="ECO:0007669"/>
    <property type="project" value="UniProtKB-ARBA"/>
</dbReference>
<accession>A0A165FA84</accession>
<dbReference type="InParanoid" id="A0A165FA84"/>
<evidence type="ECO:0000313" key="8">
    <source>
        <dbReference type="Proteomes" id="UP000077266"/>
    </source>
</evidence>
<dbReference type="GO" id="GO:0004672">
    <property type="term" value="F:protein kinase activity"/>
    <property type="evidence" value="ECO:0007669"/>
    <property type="project" value="InterPro"/>
</dbReference>
<feature type="compositionally biased region" description="Polar residues" evidence="5">
    <location>
        <begin position="116"/>
        <end position="130"/>
    </location>
</feature>
<evidence type="ECO:0000256" key="2">
    <source>
        <dbReference type="ARBA" id="ARBA00022741"/>
    </source>
</evidence>
<dbReference type="Gene3D" id="1.10.510.10">
    <property type="entry name" value="Transferase(Phosphotransferase) domain 1"/>
    <property type="match status" value="1"/>
</dbReference>